<dbReference type="OrthoDB" id="1932439at2759"/>
<protein>
    <submittedName>
        <fullName evidence="1">Uncharacterized protein</fullName>
    </submittedName>
</protein>
<name>A0A9Q0HM91_9POAL</name>
<organism evidence="1 2">
    <name type="scientific">Rhynchospora breviuscula</name>
    <dbReference type="NCBI Taxonomy" id="2022672"/>
    <lineage>
        <taxon>Eukaryota</taxon>
        <taxon>Viridiplantae</taxon>
        <taxon>Streptophyta</taxon>
        <taxon>Embryophyta</taxon>
        <taxon>Tracheophyta</taxon>
        <taxon>Spermatophyta</taxon>
        <taxon>Magnoliopsida</taxon>
        <taxon>Liliopsida</taxon>
        <taxon>Poales</taxon>
        <taxon>Cyperaceae</taxon>
        <taxon>Cyperoideae</taxon>
        <taxon>Rhynchosporeae</taxon>
        <taxon>Rhynchospora</taxon>
    </lineage>
</organism>
<reference evidence="1" key="1">
    <citation type="journal article" date="2022" name="Cell">
        <title>Repeat-based holocentromeres influence genome architecture and karyotype evolution.</title>
        <authorList>
            <person name="Hofstatter P.G."/>
            <person name="Thangavel G."/>
            <person name="Lux T."/>
            <person name="Neumann P."/>
            <person name="Vondrak T."/>
            <person name="Novak P."/>
            <person name="Zhang M."/>
            <person name="Costa L."/>
            <person name="Castellani M."/>
            <person name="Scott A."/>
            <person name="Toegelov H."/>
            <person name="Fuchs J."/>
            <person name="Mata-Sucre Y."/>
            <person name="Dias Y."/>
            <person name="Vanzela A.L.L."/>
            <person name="Huettel B."/>
            <person name="Almeida C.C.S."/>
            <person name="Simkova H."/>
            <person name="Souza G."/>
            <person name="Pedrosa-Harand A."/>
            <person name="Macas J."/>
            <person name="Mayer K.F.X."/>
            <person name="Houben A."/>
            <person name="Marques A."/>
        </authorList>
    </citation>
    <scope>NUCLEOTIDE SEQUENCE</scope>
    <source>
        <strain evidence="1">RhyBre1mFocal</strain>
    </source>
</reference>
<comment type="caution">
    <text evidence="1">The sequence shown here is derived from an EMBL/GenBank/DDBJ whole genome shotgun (WGS) entry which is preliminary data.</text>
</comment>
<proteinExistence type="predicted"/>
<keyword evidence="2" id="KW-1185">Reference proteome</keyword>
<accession>A0A9Q0HM91</accession>
<gene>
    <name evidence="1" type="ORF">LUZ63_015053</name>
</gene>
<sequence>MDKGTCHNIIQKKNANPIWDCESALYDSFELKSFDHYLSSAIAKRSLSMPHLSALPTPPFASASAKKRFWLSKLFNKLFGKVFRLKRTYSMPAGSYDHRIEDYYYRGYYSLSGRALSSIPEVSDHEESPDLAPIVRKVKSERLPGTAMVELEMVL</sequence>
<dbReference type="Proteomes" id="UP001151287">
    <property type="component" value="Unassembled WGS sequence"/>
</dbReference>
<dbReference type="PANTHER" id="PTHR33978">
    <property type="entry name" value="SERINE/THREONINE-KINASE"/>
    <property type="match status" value="1"/>
</dbReference>
<dbReference type="EMBL" id="JAMQYH010000004">
    <property type="protein sequence ID" value="KAJ1690898.1"/>
    <property type="molecule type" value="Genomic_DNA"/>
</dbReference>
<dbReference type="AlphaFoldDB" id="A0A9Q0HM91"/>
<evidence type="ECO:0000313" key="2">
    <source>
        <dbReference type="Proteomes" id="UP001151287"/>
    </source>
</evidence>
<evidence type="ECO:0000313" key="1">
    <source>
        <dbReference type="EMBL" id="KAJ1690898.1"/>
    </source>
</evidence>
<dbReference type="PANTHER" id="PTHR33978:SF4">
    <property type="entry name" value="SERINE_THREONINE-KINASE"/>
    <property type="match status" value="1"/>
</dbReference>